<keyword evidence="4" id="KW-1185">Reference proteome</keyword>
<sequence length="97" mass="9524">MNTRLASALVAVVLSAGALASPALAQSYTAPAGIPAAAAPGGLEGRAGFRNADQAAVRSVGVPGTYDTLTTGSVRGGHGAYAPNSHRYGARGEPFAD</sequence>
<evidence type="ECO:0008006" key="5">
    <source>
        <dbReference type="Google" id="ProtNLM"/>
    </source>
</evidence>
<evidence type="ECO:0000313" key="3">
    <source>
        <dbReference type="EMBL" id="KAB1074404.1"/>
    </source>
</evidence>
<organism evidence="3 4">
    <name type="scientific">Methylobacterium planeticum</name>
    <dbReference type="NCBI Taxonomy" id="2615211"/>
    <lineage>
        <taxon>Bacteria</taxon>
        <taxon>Pseudomonadati</taxon>
        <taxon>Pseudomonadota</taxon>
        <taxon>Alphaproteobacteria</taxon>
        <taxon>Hyphomicrobiales</taxon>
        <taxon>Methylobacteriaceae</taxon>
        <taxon>Methylobacterium</taxon>
    </lineage>
</organism>
<dbReference type="RefSeq" id="WP_150962800.1">
    <property type="nucleotide sequence ID" value="NZ_VZZJ01000005.1"/>
</dbReference>
<comment type="caution">
    <text evidence="3">The sequence shown here is derived from an EMBL/GenBank/DDBJ whole genome shotgun (WGS) entry which is preliminary data.</text>
</comment>
<protein>
    <recommendedName>
        <fullName evidence="5">Hydroxyquinol 1,2-dioxygenase</fullName>
    </recommendedName>
</protein>
<gene>
    <name evidence="3" type="ORF">F6X51_08550</name>
</gene>
<dbReference type="EMBL" id="VZZJ01000005">
    <property type="protein sequence ID" value="KAB1074404.1"/>
    <property type="molecule type" value="Genomic_DNA"/>
</dbReference>
<evidence type="ECO:0000256" key="1">
    <source>
        <dbReference type="SAM" id="MobiDB-lite"/>
    </source>
</evidence>
<reference evidence="3 4" key="1">
    <citation type="submission" date="2019-09" db="EMBL/GenBank/DDBJ databases">
        <title>YIM 132548 draft genome.</title>
        <authorList>
            <person name="Jiang L."/>
        </authorList>
    </citation>
    <scope>NUCLEOTIDE SEQUENCE [LARGE SCALE GENOMIC DNA]</scope>
    <source>
        <strain evidence="3 4">YIM 132548</strain>
    </source>
</reference>
<evidence type="ECO:0000256" key="2">
    <source>
        <dbReference type="SAM" id="SignalP"/>
    </source>
</evidence>
<dbReference type="AlphaFoldDB" id="A0A6N6MWS9"/>
<dbReference type="Proteomes" id="UP000441523">
    <property type="component" value="Unassembled WGS sequence"/>
</dbReference>
<evidence type="ECO:0000313" key="4">
    <source>
        <dbReference type="Proteomes" id="UP000441523"/>
    </source>
</evidence>
<feature type="chain" id="PRO_5027047328" description="Hydroxyquinol 1,2-dioxygenase" evidence="2">
    <location>
        <begin position="26"/>
        <end position="97"/>
    </location>
</feature>
<accession>A0A6N6MWS9</accession>
<feature type="signal peptide" evidence="2">
    <location>
        <begin position="1"/>
        <end position="25"/>
    </location>
</feature>
<name>A0A6N6MWS9_9HYPH</name>
<feature type="region of interest" description="Disordered" evidence="1">
    <location>
        <begin position="73"/>
        <end position="97"/>
    </location>
</feature>
<proteinExistence type="predicted"/>
<keyword evidence="2" id="KW-0732">Signal</keyword>